<sequence length="445" mass="48634">MTKQFRIALWMMAAMMVLPPLARAQTSAWTLDACIEQAIKANVSVQKARLSVSRSEEYASQAQASRMPSVSASASQNFTWSKQMDAATGEYGAYEGSRSGSYGVNGNVTLFNGFKVSQSIRQSQLTLESSLLDAKALEESVELSVLSAYVQVLYAREQVNNAANQVAATEKQLQLVEERMTLGGVSRSDYLQIKSSLAAEKLSLANAQGNLAMAHLNLLQLMELPVDDGFDIASPSVDSLMAGMEIPVAQSIYEQALQQKPQIKSAALQTESAKLDIRMAQADRLPSLSLNAGINSGYSYPTNGFSYADQIQNRLTPSVGLTLSIPIYQKRQIKTSINIAKIGLSDAELTEINTRNTLRKQIEQACQDVVTAREKYLAGMDAYDSGAESHQVAAEKVQQGLMNSVDYLFEKNSLIQAESNLLQAKYNLLFATKILDYYKGIPLTL</sequence>
<reference evidence="9 10" key="1">
    <citation type="submission" date="2018-06" db="EMBL/GenBank/DDBJ databases">
        <title>Genomic Encyclopedia of Archaeal and Bacterial Type Strains, Phase II (KMG-II): from individual species to whole genera.</title>
        <authorList>
            <person name="Goeker M."/>
        </authorList>
    </citation>
    <scope>NUCLEOTIDE SEQUENCE [LARGE SCALE GENOMIC DNA]</scope>
    <source>
        <strain evidence="9 10">DSM 6779</strain>
    </source>
</reference>
<dbReference type="PANTHER" id="PTHR30026">
    <property type="entry name" value="OUTER MEMBRANE PROTEIN TOLC"/>
    <property type="match status" value="1"/>
</dbReference>
<dbReference type="GO" id="GO:1990281">
    <property type="term" value="C:efflux pump complex"/>
    <property type="evidence" value="ECO:0007669"/>
    <property type="project" value="TreeGrafter"/>
</dbReference>
<dbReference type="GO" id="GO:0009279">
    <property type="term" value="C:cell outer membrane"/>
    <property type="evidence" value="ECO:0007669"/>
    <property type="project" value="UniProtKB-SubCell"/>
</dbReference>
<feature type="chain" id="PRO_5016154090" evidence="8">
    <location>
        <begin position="25"/>
        <end position="445"/>
    </location>
</feature>
<keyword evidence="4" id="KW-1134">Transmembrane beta strand</keyword>
<evidence type="ECO:0000256" key="5">
    <source>
        <dbReference type="ARBA" id="ARBA00022692"/>
    </source>
</evidence>
<comment type="subcellular location">
    <subcellularLocation>
        <location evidence="1">Cell outer membrane</location>
    </subcellularLocation>
</comment>
<evidence type="ECO:0000256" key="7">
    <source>
        <dbReference type="ARBA" id="ARBA00023237"/>
    </source>
</evidence>
<keyword evidence="6" id="KW-0472">Membrane</keyword>
<dbReference type="OrthoDB" id="9811587at2"/>
<evidence type="ECO:0000313" key="9">
    <source>
        <dbReference type="EMBL" id="PZX16768.1"/>
    </source>
</evidence>
<evidence type="ECO:0000256" key="2">
    <source>
        <dbReference type="ARBA" id="ARBA00007613"/>
    </source>
</evidence>
<evidence type="ECO:0000256" key="3">
    <source>
        <dbReference type="ARBA" id="ARBA00022448"/>
    </source>
</evidence>
<gene>
    <name evidence="9" type="ORF">LX69_01838</name>
</gene>
<evidence type="ECO:0000256" key="4">
    <source>
        <dbReference type="ARBA" id="ARBA00022452"/>
    </source>
</evidence>
<dbReference type="Pfam" id="PF02321">
    <property type="entry name" value="OEP"/>
    <property type="match status" value="2"/>
</dbReference>
<dbReference type="EMBL" id="QKZK01000012">
    <property type="protein sequence ID" value="PZX16768.1"/>
    <property type="molecule type" value="Genomic_DNA"/>
</dbReference>
<dbReference type="PANTHER" id="PTHR30026:SF20">
    <property type="entry name" value="OUTER MEMBRANE PROTEIN TOLC"/>
    <property type="match status" value="1"/>
</dbReference>
<evidence type="ECO:0000256" key="8">
    <source>
        <dbReference type="SAM" id="SignalP"/>
    </source>
</evidence>
<dbReference type="Gene3D" id="1.20.1600.10">
    <property type="entry name" value="Outer membrane efflux proteins (OEP)"/>
    <property type="match status" value="1"/>
</dbReference>
<dbReference type="GO" id="GO:0015288">
    <property type="term" value="F:porin activity"/>
    <property type="evidence" value="ECO:0007669"/>
    <property type="project" value="TreeGrafter"/>
</dbReference>
<keyword evidence="10" id="KW-1185">Reference proteome</keyword>
<dbReference type="AlphaFoldDB" id="A0A2W7N9N2"/>
<proteinExistence type="inferred from homology"/>
<keyword evidence="5" id="KW-0812">Transmembrane</keyword>
<comment type="caution">
    <text evidence="9">The sequence shown here is derived from an EMBL/GenBank/DDBJ whole genome shotgun (WGS) entry which is preliminary data.</text>
</comment>
<dbReference type="RefSeq" id="WP_111445658.1">
    <property type="nucleotide sequence ID" value="NZ_QKZK01000012.1"/>
</dbReference>
<keyword evidence="7" id="KW-0998">Cell outer membrane</keyword>
<evidence type="ECO:0000313" key="10">
    <source>
        <dbReference type="Proteomes" id="UP000249239"/>
    </source>
</evidence>
<evidence type="ECO:0000256" key="1">
    <source>
        <dbReference type="ARBA" id="ARBA00004442"/>
    </source>
</evidence>
<accession>A0A2W7N9N2</accession>
<evidence type="ECO:0000256" key="6">
    <source>
        <dbReference type="ARBA" id="ARBA00023136"/>
    </source>
</evidence>
<organism evidence="9 10">
    <name type="scientific">Breznakibacter xylanolyticus</name>
    <dbReference type="NCBI Taxonomy" id="990"/>
    <lineage>
        <taxon>Bacteria</taxon>
        <taxon>Pseudomonadati</taxon>
        <taxon>Bacteroidota</taxon>
        <taxon>Bacteroidia</taxon>
        <taxon>Marinilabiliales</taxon>
        <taxon>Marinilabiliaceae</taxon>
        <taxon>Breznakibacter</taxon>
    </lineage>
</organism>
<protein>
    <submittedName>
        <fullName evidence="9">Outer membrane protein</fullName>
    </submittedName>
</protein>
<name>A0A2W7N9N2_9BACT</name>
<dbReference type="Proteomes" id="UP000249239">
    <property type="component" value="Unassembled WGS sequence"/>
</dbReference>
<dbReference type="InterPro" id="IPR051906">
    <property type="entry name" value="TolC-like"/>
</dbReference>
<dbReference type="GO" id="GO:0015562">
    <property type="term" value="F:efflux transmembrane transporter activity"/>
    <property type="evidence" value="ECO:0007669"/>
    <property type="project" value="InterPro"/>
</dbReference>
<dbReference type="SUPFAM" id="SSF56954">
    <property type="entry name" value="Outer membrane efflux proteins (OEP)"/>
    <property type="match status" value="1"/>
</dbReference>
<dbReference type="InterPro" id="IPR003423">
    <property type="entry name" value="OMP_efflux"/>
</dbReference>
<feature type="signal peptide" evidence="8">
    <location>
        <begin position="1"/>
        <end position="24"/>
    </location>
</feature>
<keyword evidence="3" id="KW-0813">Transport</keyword>
<keyword evidence="8" id="KW-0732">Signal</keyword>
<comment type="similarity">
    <text evidence="2">Belongs to the outer membrane factor (OMF) (TC 1.B.17) family.</text>
</comment>